<evidence type="ECO:0000256" key="1">
    <source>
        <dbReference type="SAM" id="MobiDB-lite"/>
    </source>
</evidence>
<feature type="region of interest" description="Disordered" evidence="1">
    <location>
        <begin position="39"/>
        <end position="66"/>
    </location>
</feature>
<organism evidence="2">
    <name type="scientific">Dichomitus squalens</name>
    <dbReference type="NCBI Taxonomy" id="114155"/>
    <lineage>
        <taxon>Eukaryota</taxon>
        <taxon>Fungi</taxon>
        <taxon>Dikarya</taxon>
        <taxon>Basidiomycota</taxon>
        <taxon>Agaricomycotina</taxon>
        <taxon>Agaricomycetes</taxon>
        <taxon>Polyporales</taxon>
        <taxon>Polyporaceae</taxon>
        <taxon>Dichomitus</taxon>
    </lineage>
</organism>
<name>A0A4Q9N3W5_9APHY</name>
<accession>A0A4Q9N3W5</accession>
<dbReference type="EMBL" id="ML143391">
    <property type="protein sequence ID" value="TBU33476.1"/>
    <property type="molecule type" value="Genomic_DNA"/>
</dbReference>
<dbReference type="AlphaFoldDB" id="A0A4Q9N3W5"/>
<reference evidence="2" key="1">
    <citation type="submission" date="2019-01" db="EMBL/GenBank/DDBJ databases">
        <title>Draft genome sequences of three monokaryotic isolates of the white-rot basidiomycete fungus Dichomitus squalens.</title>
        <authorList>
            <consortium name="DOE Joint Genome Institute"/>
            <person name="Lopez S.C."/>
            <person name="Andreopoulos B."/>
            <person name="Pangilinan J."/>
            <person name="Lipzen A."/>
            <person name="Riley R."/>
            <person name="Ahrendt S."/>
            <person name="Ng V."/>
            <person name="Barry K."/>
            <person name="Daum C."/>
            <person name="Grigoriev I.V."/>
            <person name="Hilden K.S."/>
            <person name="Makela M.R."/>
            <person name="de Vries R.P."/>
        </authorList>
    </citation>
    <scope>NUCLEOTIDE SEQUENCE [LARGE SCALE GENOMIC DNA]</scope>
    <source>
        <strain evidence="2">OM18370.1</strain>
    </source>
</reference>
<sequence length="88" mass="9851">MTESFASSLLRPLHPPVAVLPLLRLRHLRIALPLNRHPLPQERSATHRAAPQRTRKKSLSGYVPLSTRPRPFPCPVLLPASAHPHAPR</sequence>
<proteinExistence type="predicted"/>
<protein>
    <submittedName>
        <fullName evidence="2">Uncharacterized protein</fullName>
    </submittedName>
</protein>
<evidence type="ECO:0000313" key="2">
    <source>
        <dbReference type="EMBL" id="TBU33476.1"/>
    </source>
</evidence>
<dbReference type="Proteomes" id="UP000292957">
    <property type="component" value="Unassembled WGS sequence"/>
</dbReference>
<gene>
    <name evidence="2" type="ORF">BD311DRAFT_748654</name>
</gene>